<dbReference type="Gene3D" id="3.30.70.1710">
    <property type="match status" value="1"/>
</dbReference>
<dbReference type="AlphaFoldDB" id="A0A0L6W022"/>
<keyword evidence="2" id="KW-1283">Bacterial microcompartment</keyword>
<gene>
    <name evidence="4" type="ORF">Tfer_2642</name>
</gene>
<dbReference type="RefSeq" id="WP_052218677.1">
    <property type="nucleotide sequence ID" value="NZ_LGTE01000022.1"/>
</dbReference>
<dbReference type="InterPro" id="IPR037233">
    <property type="entry name" value="CcmK-like_sf"/>
</dbReference>
<name>A0A0L6W022_9FIRM</name>
<dbReference type="InterPro" id="IPR000249">
    <property type="entry name" value="BMC_dom"/>
</dbReference>
<keyword evidence="5" id="KW-1185">Reference proteome</keyword>
<dbReference type="EMBL" id="LGTE01000022">
    <property type="protein sequence ID" value="KNZ68763.1"/>
    <property type="molecule type" value="Genomic_DNA"/>
</dbReference>
<dbReference type="GO" id="GO:0031469">
    <property type="term" value="C:bacterial microcompartment"/>
    <property type="evidence" value="ECO:0007669"/>
    <property type="project" value="UniProtKB-SubCell"/>
</dbReference>
<sequence length="104" mass="11157">MHIQFIKSPSRGALSMLARRSPGQPDLEQNPPAAIGLVQGNLAEMVAAADIAEKAAQVKVEEIRGVCPQHFTMIAIYGDTAAVECALKDIADRFEIPWASAGQR</sequence>
<feature type="domain" description="Bacterial microcompartment" evidence="3">
    <location>
        <begin position="33"/>
        <end position="99"/>
    </location>
</feature>
<dbReference type="Pfam" id="PF00936">
    <property type="entry name" value="BMC"/>
    <property type="match status" value="1"/>
</dbReference>
<comment type="subcellular location">
    <subcellularLocation>
        <location evidence="1">Bacterial microcompartment</location>
    </subcellularLocation>
</comment>
<dbReference type="Proteomes" id="UP000037175">
    <property type="component" value="Unassembled WGS sequence"/>
</dbReference>
<comment type="caution">
    <text evidence="4">The sequence shown here is derived from an EMBL/GenBank/DDBJ whole genome shotgun (WGS) entry which is preliminary data.</text>
</comment>
<proteinExistence type="predicted"/>
<evidence type="ECO:0000256" key="1">
    <source>
        <dbReference type="ARBA" id="ARBA00024322"/>
    </source>
</evidence>
<protein>
    <submittedName>
        <fullName evidence="4">Microcompartments protein</fullName>
    </submittedName>
</protein>
<evidence type="ECO:0000256" key="2">
    <source>
        <dbReference type="ARBA" id="ARBA00024446"/>
    </source>
</evidence>
<reference evidence="5" key="1">
    <citation type="submission" date="2015-07" db="EMBL/GenBank/DDBJ databases">
        <title>Complete Genome of Thermincola ferriacetica strain Z-0001T.</title>
        <authorList>
            <person name="Lusk B."/>
            <person name="Badalamenti J.P."/>
            <person name="Parameswaran P."/>
            <person name="Bond D.R."/>
            <person name="Torres C.I."/>
        </authorList>
    </citation>
    <scope>NUCLEOTIDE SEQUENCE [LARGE SCALE GENOMIC DNA]</scope>
    <source>
        <strain evidence="5">Z-0001</strain>
    </source>
</reference>
<evidence type="ECO:0000313" key="5">
    <source>
        <dbReference type="Proteomes" id="UP000037175"/>
    </source>
</evidence>
<dbReference type="SUPFAM" id="SSF143414">
    <property type="entry name" value="CcmK-like"/>
    <property type="match status" value="1"/>
</dbReference>
<dbReference type="SMART" id="SM00877">
    <property type="entry name" value="BMC"/>
    <property type="match status" value="1"/>
</dbReference>
<organism evidence="4 5">
    <name type="scientific">Thermincola ferriacetica</name>
    <dbReference type="NCBI Taxonomy" id="281456"/>
    <lineage>
        <taxon>Bacteria</taxon>
        <taxon>Bacillati</taxon>
        <taxon>Bacillota</taxon>
        <taxon>Clostridia</taxon>
        <taxon>Eubacteriales</taxon>
        <taxon>Thermincolaceae</taxon>
        <taxon>Thermincola</taxon>
    </lineage>
</organism>
<accession>A0A0L6W022</accession>
<evidence type="ECO:0000259" key="3">
    <source>
        <dbReference type="SMART" id="SM00877"/>
    </source>
</evidence>
<evidence type="ECO:0000313" key="4">
    <source>
        <dbReference type="EMBL" id="KNZ68763.1"/>
    </source>
</evidence>